<comment type="caution">
    <text evidence="1">The sequence shown here is derived from an EMBL/GenBank/DDBJ whole genome shotgun (WGS) entry which is preliminary data.</text>
</comment>
<dbReference type="RefSeq" id="WP_183883858.1">
    <property type="nucleotide sequence ID" value="NZ_JACHCD010000001.1"/>
</dbReference>
<evidence type="ECO:0000313" key="2">
    <source>
        <dbReference type="Proteomes" id="UP000537204"/>
    </source>
</evidence>
<organism evidence="1 2">
    <name type="scientific">Pedobacter cryoconitis</name>
    <dbReference type="NCBI Taxonomy" id="188932"/>
    <lineage>
        <taxon>Bacteria</taxon>
        <taxon>Pseudomonadati</taxon>
        <taxon>Bacteroidota</taxon>
        <taxon>Sphingobacteriia</taxon>
        <taxon>Sphingobacteriales</taxon>
        <taxon>Sphingobacteriaceae</taxon>
        <taxon>Pedobacter</taxon>
    </lineage>
</organism>
<dbReference type="InterPro" id="IPR022037">
    <property type="entry name" value="DUF3606"/>
</dbReference>
<reference evidence="1 2" key="1">
    <citation type="submission" date="2020-08" db="EMBL/GenBank/DDBJ databases">
        <title>Genomic Encyclopedia of Type Strains, Phase IV (KMG-V): Genome sequencing to study the core and pangenomes of soil and plant-associated prokaryotes.</title>
        <authorList>
            <person name="Whitman W."/>
        </authorList>
    </citation>
    <scope>NUCLEOTIDE SEQUENCE [LARGE SCALE GENOMIC DNA]</scope>
    <source>
        <strain evidence="1 2">S3M1</strain>
    </source>
</reference>
<gene>
    <name evidence="1" type="ORF">HDE68_003929</name>
</gene>
<evidence type="ECO:0008006" key="3">
    <source>
        <dbReference type="Google" id="ProtNLM"/>
    </source>
</evidence>
<dbReference type="AlphaFoldDB" id="A0A7W9E0H6"/>
<protein>
    <recommendedName>
        <fullName evidence="3">DUF3606 domain-containing protein</fullName>
    </recommendedName>
</protein>
<accession>A0A7W9E0H6</accession>
<proteinExistence type="predicted"/>
<evidence type="ECO:0000313" key="1">
    <source>
        <dbReference type="EMBL" id="MBB5638003.1"/>
    </source>
</evidence>
<dbReference type="Pfam" id="PF12244">
    <property type="entry name" value="DUF3606"/>
    <property type="match status" value="1"/>
</dbReference>
<name>A0A7W9E0H6_9SPHI</name>
<sequence>MLRHTYYDQNETNMPENKLIDLQEYYEVEYWSKRFGVKPELLKRAVIESDSTVADEVEKYIKTKFAR</sequence>
<dbReference type="Proteomes" id="UP000537204">
    <property type="component" value="Unassembled WGS sequence"/>
</dbReference>
<dbReference type="EMBL" id="JACHCE010000007">
    <property type="protein sequence ID" value="MBB5638003.1"/>
    <property type="molecule type" value="Genomic_DNA"/>
</dbReference>